<dbReference type="Pfam" id="PF12389">
    <property type="entry name" value="Peptidase_M73"/>
    <property type="match status" value="1"/>
</dbReference>
<dbReference type="EMBL" id="RHHU01000015">
    <property type="protein sequence ID" value="RNB81420.1"/>
    <property type="molecule type" value="Genomic_DNA"/>
</dbReference>
<protein>
    <recommendedName>
        <fullName evidence="4">Cell division protein FtsN</fullName>
    </recommendedName>
</protein>
<dbReference type="InterPro" id="IPR023833">
    <property type="entry name" value="Signal_pept_SipW-depend-type"/>
</dbReference>
<dbReference type="RefSeq" id="WP_122925684.1">
    <property type="nucleotide sequence ID" value="NZ_RHHU01000015.1"/>
</dbReference>
<feature type="transmembrane region" description="Helical" evidence="1">
    <location>
        <begin position="7"/>
        <end position="29"/>
    </location>
</feature>
<gene>
    <name evidence="2" type="ORF">EDM59_22565</name>
</gene>
<keyword evidence="1" id="KW-1133">Transmembrane helix</keyword>
<keyword evidence="3" id="KW-1185">Reference proteome</keyword>
<organism evidence="2 3">
    <name type="scientific">Brevibacillus nitrificans</name>
    <dbReference type="NCBI Taxonomy" id="651560"/>
    <lineage>
        <taxon>Bacteria</taxon>
        <taxon>Bacillati</taxon>
        <taxon>Bacillota</taxon>
        <taxon>Bacilli</taxon>
        <taxon>Bacillales</taxon>
        <taxon>Paenibacillaceae</taxon>
        <taxon>Brevibacillus</taxon>
    </lineage>
</organism>
<name>A0A3M8D024_9BACL</name>
<keyword evidence="1" id="KW-0472">Membrane</keyword>
<dbReference type="Proteomes" id="UP000269573">
    <property type="component" value="Unassembled WGS sequence"/>
</dbReference>
<keyword evidence="1" id="KW-0812">Transmembrane</keyword>
<dbReference type="NCBIfam" id="TIGR04088">
    <property type="entry name" value="cognate_SipW"/>
    <property type="match status" value="1"/>
</dbReference>
<dbReference type="AlphaFoldDB" id="A0A3M8D024"/>
<reference evidence="2 3" key="1">
    <citation type="submission" date="2018-10" db="EMBL/GenBank/DDBJ databases">
        <title>Phylogenomics of Brevibacillus.</title>
        <authorList>
            <person name="Dunlap C."/>
        </authorList>
    </citation>
    <scope>NUCLEOTIDE SEQUENCE [LARGE SCALE GENOMIC DNA]</scope>
    <source>
        <strain evidence="2 3">JCM 15774</strain>
    </source>
</reference>
<sequence length="213" mass="23332">MSLKKQFALTLASVGIGAALIGGGTFAWFNTKTDITGNTFAAGELKLGAKPATGVINVGDIAPGDWVVKSFELKNEGTVGIKQLLTGVNYKVTYDHEGNENFQDEFGRYLKVYYLTNVDKTKPFQLTDYAEVIGNGPFAKYQGKTLEEWKNIGQLDISTLYESKLGGFKPGDTDEITLAIQFVDDGNDQNRFQKDVLDLTLNIEGKARDGVQQ</sequence>
<evidence type="ECO:0000313" key="3">
    <source>
        <dbReference type="Proteomes" id="UP000269573"/>
    </source>
</evidence>
<comment type="caution">
    <text evidence="2">The sequence shown here is derived from an EMBL/GenBank/DDBJ whole genome shotgun (WGS) entry which is preliminary data.</text>
</comment>
<dbReference type="InterPro" id="IPR022121">
    <property type="entry name" value="Peptidase_M73_camelysin"/>
</dbReference>
<evidence type="ECO:0008006" key="4">
    <source>
        <dbReference type="Google" id="ProtNLM"/>
    </source>
</evidence>
<accession>A0A3M8D024</accession>
<evidence type="ECO:0000256" key="1">
    <source>
        <dbReference type="SAM" id="Phobius"/>
    </source>
</evidence>
<evidence type="ECO:0000313" key="2">
    <source>
        <dbReference type="EMBL" id="RNB81420.1"/>
    </source>
</evidence>
<proteinExistence type="predicted"/>